<dbReference type="PANTHER" id="PTHR46816:SF11">
    <property type="entry name" value="OS03G0304500 PROTEIN"/>
    <property type="match status" value="1"/>
</dbReference>
<dbReference type="GO" id="GO:0004252">
    <property type="term" value="F:serine-type endopeptidase activity"/>
    <property type="evidence" value="ECO:0007669"/>
    <property type="project" value="InterPro"/>
</dbReference>
<evidence type="ECO:0000313" key="9">
    <source>
        <dbReference type="EMBL" id="PWZ36588.1"/>
    </source>
</evidence>
<protein>
    <submittedName>
        <fullName evidence="9">40S ribosomal protein S11</fullName>
    </submittedName>
</protein>
<dbReference type="Gene3D" id="3.40.50.200">
    <property type="entry name" value="Peptidase S8/S53 domain"/>
    <property type="match status" value="1"/>
</dbReference>
<dbReference type="InterPro" id="IPR012340">
    <property type="entry name" value="NA-bd_OB-fold"/>
</dbReference>
<dbReference type="GO" id="GO:0006508">
    <property type="term" value="P:proteolysis"/>
    <property type="evidence" value="ECO:0007669"/>
    <property type="project" value="InterPro"/>
</dbReference>
<evidence type="ECO:0000256" key="3">
    <source>
        <dbReference type="ARBA" id="ARBA00022884"/>
    </source>
</evidence>
<dbReference type="CDD" id="cd00364">
    <property type="entry name" value="Ribosomal_uS17"/>
    <property type="match status" value="1"/>
</dbReference>
<sequence>MEAALELRARAFLALRRYSEVAEMLRDYIPSRGKSCSGEDTSSSSSASLLSTGSGDLGTISRAKLFSPDRHRSDDAEPDARPVRSFCCFDISELKRRVLAGLSKNPSTGTQWRYLVLGQACFHLGLIEDAMVLLQTGRRLASVAFRRESVCWSDDSFSSSSSSATAATPCVPSGKTSSSGSAFIIPTTESEAVSQLLAHVKLLLRRRAAAMAALDAGLSAEAVRHAAHLESLSIDPGRHLLYSYSAAAHGFVAALLPVPEVLQVVPDEMFQLHTTRFPEFLGLLTPAYRPAMGNLEAATHDVVIGVLDTGVWPESPSFAGGNLPPSPARWKGLPQPRTSASLYRVPASPLSAASMAEQTERAFLKQPKVFLCSKKATKVNKPGKGGNRFWKNIGLGFKTPREAIEGTYIDKKCPFTGTVSIRGRIIAGTCHSAKMNRTIIVRRNYLHFVKKYEKRHSNIPAHISPCFRVKEGDHVIIGQCRPVSKTVRFNVVKVIPAGSKSGAVKKAFTAA</sequence>
<dbReference type="Proteomes" id="UP000251960">
    <property type="component" value="Chromosome 2"/>
</dbReference>
<keyword evidence="3" id="KW-0694">RNA-binding</keyword>
<evidence type="ECO:0000256" key="7">
    <source>
        <dbReference type="SAM" id="MobiDB-lite"/>
    </source>
</evidence>
<evidence type="ECO:0000256" key="2">
    <source>
        <dbReference type="ARBA" id="ARBA00022730"/>
    </source>
</evidence>
<proteinExistence type="inferred from homology"/>
<evidence type="ECO:0000259" key="8">
    <source>
        <dbReference type="Pfam" id="PF16205"/>
    </source>
</evidence>
<dbReference type="Pfam" id="PF00366">
    <property type="entry name" value="Ribosomal_S17"/>
    <property type="match status" value="1"/>
</dbReference>
<dbReference type="PRINTS" id="PR00973">
    <property type="entry name" value="RIBOSOMALS17"/>
</dbReference>
<dbReference type="AlphaFoldDB" id="A0A3L6FNU3"/>
<comment type="similarity">
    <text evidence="1 6">Belongs to the universal ribosomal protein uS17 family.</text>
</comment>
<feature type="region of interest" description="Disordered" evidence="7">
    <location>
        <begin position="154"/>
        <end position="177"/>
    </location>
</feature>
<evidence type="ECO:0000256" key="6">
    <source>
        <dbReference type="RuleBase" id="RU003872"/>
    </source>
</evidence>
<accession>A0A3L6FNU3</accession>
<feature type="compositionally biased region" description="Low complexity" evidence="7">
    <location>
        <begin position="33"/>
        <end position="53"/>
    </location>
</feature>
<keyword evidence="2" id="KW-0699">rRNA-binding</keyword>
<dbReference type="InterPro" id="IPR019979">
    <property type="entry name" value="Ribosomal_uS17_CS"/>
</dbReference>
<feature type="region of interest" description="Disordered" evidence="7">
    <location>
        <begin position="32"/>
        <end position="53"/>
    </location>
</feature>
<dbReference type="SUPFAM" id="SSF50249">
    <property type="entry name" value="Nucleic acid-binding proteins"/>
    <property type="match status" value="1"/>
</dbReference>
<feature type="domain" description="Small ribosomal subunit protein uS17 N-terminal" evidence="8">
    <location>
        <begin position="358"/>
        <end position="426"/>
    </location>
</feature>
<dbReference type="ExpressionAtlas" id="A0A3L6FNU3">
    <property type="expression patterns" value="baseline and differential"/>
</dbReference>
<keyword evidence="5 6" id="KW-0687">Ribonucleoprotein</keyword>
<evidence type="ECO:0000256" key="5">
    <source>
        <dbReference type="ARBA" id="ARBA00023274"/>
    </source>
</evidence>
<keyword evidence="4 6" id="KW-0689">Ribosomal protein</keyword>
<organism evidence="9">
    <name type="scientific">Zea mays</name>
    <name type="common">Maize</name>
    <dbReference type="NCBI Taxonomy" id="4577"/>
    <lineage>
        <taxon>Eukaryota</taxon>
        <taxon>Viridiplantae</taxon>
        <taxon>Streptophyta</taxon>
        <taxon>Embryophyta</taxon>
        <taxon>Tracheophyta</taxon>
        <taxon>Spermatophyta</taxon>
        <taxon>Magnoliopsida</taxon>
        <taxon>Liliopsida</taxon>
        <taxon>Poales</taxon>
        <taxon>Poaceae</taxon>
        <taxon>PACMAD clade</taxon>
        <taxon>Panicoideae</taxon>
        <taxon>Andropogonodae</taxon>
        <taxon>Andropogoneae</taxon>
        <taxon>Tripsacinae</taxon>
        <taxon>Zea</taxon>
    </lineage>
</organism>
<reference evidence="9" key="1">
    <citation type="journal article" date="2018" name="Nat. Genet.">
        <title>Extensive intraspecific gene order and gene structural variations between Mo17 and other maize genomes.</title>
        <authorList>
            <person name="Sun S."/>
            <person name="Zhou Y."/>
            <person name="Chen J."/>
            <person name="Shi J."/>
            <person name="Zhao H."/>
            <person name="Zhao H."/>
            <person name="Song W."/>
            <person name="Zhang M."/>
            <person name="Cui Y."/>
            <person name="Dong X."/>
            <person name="Liu H."/>
            <person name="Ma X."/>
            <person name="Jiao Y."/>
            <person name="Wang B."/>
            <person name="Wei X."/>
            <person name="Stein J.C."/>
            <person name="Glaubitz J.C."/>
            <person name="Lu F."/>
            <person name="Yu G."/>
            <person name="Liang C."/>
            <person name="Fengler K."/>
            <person name="Li B."/>
            <person name="Rafalski A."/>
            <person name="Schnable P.S."/>
            <person name="Ware D.H."/>
            <person name="Buckler E.S."/>
            <person name="Lai J."/>
        </authorList>
    </citation>
    <scope>NUCLEOTIDE SEQUENCE [LARGE SCALE GENOMIC DNA]</scope>
    <source>
        <tissue evidence="9">Seedling</tissue>
    </source>
</reference>
<dbReference type="InterPro" id="IPR000266">
    <property type="entry name" value="Ribosomal_uS17"/>
</dbReference>
<dbReference type="PROSITE" id="PS00056">
    <property type="entry name" value="RIBOSOMAL_S17"/>
    <property type="match status" value="1"/>
</dbReference>
<gene>
    <name evidence="9" type="primary">RPS11_0</name>
    <name evidence="9" type="ORF">Zm00014a_010266</name>
</gene>
<dbReference type="GO" id="GO:0005840">
    <property type="term" value="C:ribosome"/>
    <property type="evidence" value="ECO:0007669"/>
    <property type="project" value="UniProtKB-KW"/>
</dbReference>
<name>A0A3L6FNU3_MAIZE</name>
<dbReference type="GO" id="GO:0019843">
    <property type="term" value="F:rRNA binding"/>
    <property type="evidence" value="ECO:0007669"/>
    <property type="project" value="UniProtKB-KW"/>
</dbReference>
<evidence type="ECO:0000256" key="4">
    <source>
        <dbReference type="ARBA" id="ARBA00022980"/>
    </source>
</evidence>
<dbReference type="GO" id="GO:0003735">
    <property type="term" value="F:structural constituent of ribosome"/>
    <property type="evidence" value="ECO:0007669"/>
    <property type="project" value="InterPro"/>
</dbReference>
<dbReference type="InterPro" id="IPR036852">
    <property type="entry name" value="Peptidase_S8/S53_dom_sf"/>
</dbReference>
<dbReference type="PANTHER" id="PTHR46816">
    <property type="entry name" value="OS01G0273500 PROTEIN"/>
    <property type="match status" value="1"/>
</dbReference>
<dbReference type="EMBL" id="NCVQ01000003">
    <property type="protein sequence ID" value="PWZ36588.1"/>
    <property type="molecule type" value="Genomic_DNA"/>
</dbReference>
<evidence type="ECO:0000256" key="1">
    <source>
        <dbReference type="ARBA" id="ARBA00010254"/>
    </source>
</evidence>
<dbReference type="SUPFAM" id="SSF52743">
    <property type="entry name" value="Subtilisin-like"/>
    <property type="match status" value="1"/>
</dbReference>
<dbReference type="InterPro" id="IPR032440">
    <property type="entry name" value="Ribosomal_uS17_N"/>
</dbReference>
<dbReference type="Pfam" id="PF16205">
    <property type="entry name" value="Ribosomal_S17_N"/>
    <property type="match status" value="1"/>
</dbReference>
<dbReference type="GO" id="GO:0003729">
    <property type="term" value="F:mRNA binding"/>
    <property type="evidence" value="ECO:0007669"/>
    <property type="project" value="UniProtKB-ARBA"/>
</dbReference>
<feature type="compositionally biased region" description="Low complexity" evidence="7">
    <location>
        <begin position="154"/>
        <end position="163"/>
    </location>
</feature>
<dbReference type="GO" id="GO:1990904">
    <property type="term" value="C:ribonucleoprotein complex"/>
    <property type="evidence" value="ECO:0007669"/>
    <property type="project" value="UniProtKB-KW"/>
</dbReference>
<dbReference type="FunFam" id="2.40.50.1000:FF:000003">
    <property type="entry name" value="40S ribosomal protein S11"/>
    <property type="match status" value="1"/>
</dbReference>
<dbReference type="Gene3D" id="2.40.50.1000">
    <property type="match status" value="1"/>
</dbReference>
<dbReference type="GO" id="GO:0006412">
    <property type="term" value="P:translation"/>
    <property type="evidence" value="ECO:0007669"/>
    <property type="project" value="InterPro"/>
</dbReference>
<comment type="caution">
    <text evidence="9">The sequence shown here is derived from an EMBL/GenBank/DDBJ whole genome shotgun (WGS) entry which is preliminary data.</text>
</comment>